<organism evidence="8 9">
    <name type="scientific">Aliidiomarina maris</name>
    <dbReference type="NCBI Taxonomy" id="531312"/>
    <lineage>
        <taxon>Bacteria</taxon>
        <taxon>Pseudomonadati</taxon>
        <taxon>Pseudomonadota</taxon>
        <taxon>Gammaproteobacteria</taxon>
        <taxon>Alteromonadales</taxon>
        <taxon>Idiomarinaceae</taxon>
        <taxon>Aliidiomarina</taxon>
    </lineage>
</organism>
<keyword evidence="2" id="KW-0547">Nucleotide-binding</keyword>
<evidence type="ECO:0000256" key="4">
    <source>
        <dbReference type="ARBA" id="ARBA00022840"/>
    </source>
</evidence>
<keyword evidence="3" id="KW-0201">Cytochrome c-type biogenesis</keyword>
<proteinExistence type="predicted"/>
<dbReference type="InterPro" id="IPR017871">
    <property type="entry name" value="ABC_transporter-like_CS"/>
</dbReference>
<evidence type="ECO:0000256" key="1">
    <source>
        <dbReference type="ARBA" id="ARBA00022448"/>
    </source>
</evidence>
<dbReference type="InterPro" id="IPR005895">
    <property type="entry name" value="ABC_transptr_haem_export_CcmA"/>
</dbReference>
<dbReference type="PANTHER" id="PTHR43499:SF1">
    <property type="entry name" value="ABC TRANSPORTER I FAMILY MEMBER 1"/>
    <property type="match status" value="1"/>
</dbReference>
<gene>
    <name evidence="8" type="ORF">B0I24_102198</name>
</gene>
<evidence type="ECO:0000313" key="9">
    <source>
        <dbReference type="Proteomes" id="UP000249203"/>
    </source>
</evidence>
<dbReference type="GO" id="GO:0005524">
    <property type="term" value="F:ATP binding"/>
    <property type="evidence" value="ECO:0007669"/>
    <property type="project" value="UniProtKB-KW"/>
</dbReference>
<dbReference type="EMBL" id="QLMD01000002">
    <property type="protein sequence ID" value="RAK00773.1"/>
    <property type="molecule type" value="Genomic_DNA"/>
</dbReference>
<keyword evidence="6" id="KW-0472">Membrane</keyword>
<dbReference type="PANTHER" id="PTHR43499">
    <property type="entry name" value="ABC TRANSPORTER I FAMILY MEMBER 1"/>
    <property type="match status" value="1"/>
</dbReference>
<dbReference type="Proteomes" id="UP000249203">
    <property type="component" value="Unassembled WGS sequence"/>
</dbReference>
<reference evidence="8 9" key="1">
    <citation type="submission" date="2018-06" db="EMBL/GenBank/DDBJ databases">
        <title>Genomic Encyclopedia of Type Strains, Phase III (KMG-III): the genomes of soil and plant-associated and newly described type strains.</title>
        <authorList>
            <person name="Whitman W."/>
        </authorList>
    </citation>
    <scope>NUCLEOTIDE SEQUENCE [LARGE SCALE GENOMIC DNA]</scope>
    <source>
        <strain evidence="8 9">CGMCC 1.15366</strain>
    </source>
</reference>
<accession>A0A327X6N7</accession>
<dbReference type="GO" id="GO:0016887">
    <property type="term" value="F:ATP hydrolysis activity"/>
    <property type="evidence" value="ECO:0007669"/>
    <property type="project" value="InterPro"/>
</dbReference>
<sequence>MSKQSTLASNQAVSAHAGAAEQAPLLDIVHITSIRGERTLFSDFNLQVEAGRMYQIEGPNGAGKSSLLRIIAGLLRPQSGEIRYRGELSQHVRSEFLQDLLFIGHKAAVKPELTGLENLAFFAAVQGQPCAQPPFDLLEQVGLVGLEDIPAGNLSAGQQRRIALARLWVSSSRLWILDEPFTSLDVAGIEMLHQRFSQHLAAGGAIILTSHQPLDWASQSLVRIQLEYNW</sequence>
<keyword evidence="4" id="KW-0067">ATP-binding</keyword>
<feature type="domain" description="ABC transporter" evidence="7">
    <location>
        <begin position="26"/>
        <end position="226"/>
    </location>
</feature>
<evidence type="ECO:0000313" key="8">
    <source>
        <dbReference type="EMBL" id="RAK00773.1"/>
    </source>
</evidence>
<dbReference type="GO" id="GO:0017004">
    <property type="term" value="P:cytochrome complex assembly"/>
    <property type="evidence" value="ECO:0007669"/>
    <property type="project" value="UniProtKB-KW"/>
</dbReference>
<dbReference type="PROSITE" id="PS00211">
    <property type="entry name" value="ABC_TRANSPORTER_1"/>
    <property type="match status" value="1"/>
</dbReference>
<keyword evidence="1" id="KW-0813">Transport</keyword>
<evidence type="ECO:0000259" key="7">
    <source>
        <dbReference type="PROSITE" id="PS50893"/>
    </source>
</evidence>
<evidence type="ECO:0000256" key="3">
    <source>
        <dbReference type="ARBA" id="ARBA00022748"/>
    </source>
</evidence>
<evidence type="ECO:0000256" key="2">
    <source>
        <dbReference type="ARBA" id="ARBA00022741"/>
    </source>
</evidence>
<dbReference type="PROSITE" id="PS50893">
    <property type="entry name" value="ABC_TRANSPORTER_2"/>
    <property type="match status" value="1"/>
</dbReference>
<dbReference type="GO" id="GO:0022857">
    <property type="term" value="F:transmembrane transporter activity"/>
    <property type="evidence" value="ECO:0007669"/>
    <property type="project" value="InterPro"/>
</dbReference>
<dbReference type="SUPFAM" id="SSF52540">
    <property type="entry name" value="P-loop containing nucleoside triphosphate hydrolases"/>
    <property type="match status" value="1"/>
</dbReference>
<keyword evidence="5" id="KW-1278">Translocase</keyword>
<protein>
    <submittedName>
        <fullName evidence="8">Heme exporter protein A</fullName>
    </submittedName>
</protein>
<evidence type="ECO:0000256" key="6">
    <source>
        <dbReference type="ARBA" id="ARBA00023136"/>
    </source>
</evidence>
<comment type="caution">
    <text evidence="8">The sequence shown here is derived from an EMBL/GenBank/DDBJ whole genome shotgun (WGS) entry which is preliminary data.</text>
</comment>
<dbReference type="NCBIfam" id="NF010061">
    <property type="entry name" value="PRK13538.1"/>
    <property type="match status" value="1"/>
</dbReference>
<dbReference type="Gene3D" id="3.40.50.300">
    <property type="entry name" value="P-loop containing nucleotide triphosphate hydrolases"/>
    <property type="match status" value="1"/>
</dbReference>
<dbReference type="InterPro" id="IPR003439">
    <property type="entry name" value="ABC_transporter-like_ATP-bd"/>
</dbReference>
<dbReference type="SMART" id="SM00382">
    <property type="entry name" value="AAA"/>
    <property type="match status" value="1"/>
</dbReference>
<evidence type="ECO:0000256" key="5">
    <source>
        <dbReference type="ARBA" id="ARBA00022967"/>
    </source>
</evidence>
<dbReference type="RefSeq" id="WP_241974062.1">
    <property type="nucleotide sequence ID" value="NZ_PIPK01000003.1"/>
</dbReference>
<dbReference type="InterPro" id="IPR003593">
    <property type="entry name" value="AAA+_ATPase"/>
</dbReference>
<dbReference type="Pfam" id="PF00005">
    <property type="entry name" value="ABC_tran"/>
    <property type="match status" value="1"/>
</dbReference>
<name>A0A327X6N7_9GAMM</name>
<dbReference type="InterPro" id="IPR027417">
    <property type="entry name" value="P-loop_NTPase"/>
</dbReference>
<dbReference type="NCBIfam" id="TIGR01189">
    <property type="entry name" value="ccmA"/>
    <property type="match status" value="1"/>
</dbReference>
<dbReference type="AlphaFoldDB" id="A0A327X6N7"/>